<name>A0A177JMP2_SPHYA</name>
<dbReference type="PANTHER" id="PTHR43157">
    <property type="entry name" value="PHOSPHATIDYLINOSITOL-GLYCAN BIOSYNTHESIS CLASS F PROTEIN-RELATED"/>
    <property type="match status" value="1"/>
</dbReference>
<proteinExistence type="predicted"/>
<dbReference type="Gene3D" id="3.40.50.720">
    <property type="entry name" value="NAD(P)-binding Rossmann-like Domain"/>
    <property type="match status" value="1"/>
</dbReference>
<evidence type="ECO:0000313" key="3">
    <source>
        <dbReference type="Proteomes" id="UP000077262"/>
    </source>
</evidence>
<protein>
    <submittedName>
        <fullName evidence="2">Short-chain dehydrogenase</fullName>
    </submittedName>
</protein>
<comment type="caution">
    <text evidence="2">The sequence shown here is derived from an EMBL/GenBank/DDBJ whole genome shotgun (WGS) entry which is preliminary data.</text>
</comment>
<organism evidence="2 3">
    <name type="scientific">Sphingobium yanoikuyae</name>
    <name type="common">Sphingomonas yanoikuyae</name>
    <dbReference type="NCBI Taxonomy" id="13690"/>
    <lineage>
        <taxon>Bacteria</taxon>
        <taxon>Pseudomonadati</taxon>
        <taxon>Pseudomonadota</taxon>
        <taxon>Alphaproteobacteria</taxon>
        <taxon>Sphingomonadales</taxon>
        <taxon>Sphingomonadaceae</taxon>
        <taxon>Sphingobium</taxon>
    </lineage>
</organism>
<sequence>MVERARVAVVTGASSGIGKAIAKAMARQGWRVIGTGRDPERLAAAEAEIAAEAAGAPVTMLRADLSLLGGAAQLAQDIAALTDRVDLLFNNAGGMTDKLVMTDEGLEANFAGNHLGPFLLTQHLLPLLRNAAQDHPAGAVRILNTASDASEMIPAINLDDMQNLERFSPGMAYCTGKLANVLFARALADRLAGEGIVAHSVHPGAVDSNFFSHAPADTQERSRGLDKASEADGADTLVWLATAPEGAASNGGYWYRRAPRTPNTLVEDAAIVDRFWRESEKLIAAHGR</sequence>
<dbReference type="InterPro" id="IPR036291">
    <property type="entry name" value="NAD(P)-bd_dom_sf"/>
</dbReference>
<dbReference type="Pfam" id="PF00106">
    <property type="entry name" value="adh_short"/>
    <property type="match status" value="1"/>
</dbReference>
<gene>
    <name evidence="2" type="ORF">AX777_14305</name>
</gene>
<dbReference type="EMBL" id="LSTR01000041">
    <property type="protein sequence ID" value="OAH42338.1"/>
    <property type="molecule type" value="Genomic_DNA"/>
</dbReference>
<evidence type="ECO:0000256" key="1">
    <source>
        <dbReference type="ARBA" id="ARBA00023002"/>
    </source>
</evidence>
<keyword evidence="1" id="KW-0560">Oxidoreductase</keyword>
<reference evidence="2 3" key="1">
    <citation type="submission" date="2016-02" db="EMBL/GenBank/DDBJ databases">
        <authorList>
            <person name="Wen L."/>
            <person name="He K."/>
            <person name="Yang H."/>
        </authorList>
    </citation>
    <scope>NUCLEOTIDE SEQUENCE [LARGE SCALE GENOMIC DNA]</scope>
    <source>
        <strain evidence="2 3">CD09_2</strain>
    </source>
</reference>
<dbReference type="SUPFAM" id="SSF51735">
    <property type="entry name" value="NAD(P)-binding Rossmann-fold domains"/>
    <property type="match status" value="1"/>
</dbReference>
<dbReference type="OrthoDB" id="109589at2"/>
<evidence type="ECO:0000313" key="2">
    <source>
        <dbReference type="EMBL" id="OAH42338.1"/>
    </source>
</evidence>
<dbReference type="RefSeq" id="WP_026109442.1">
    <property type="nucleotide sequence ID" value="NZ_LSTR01000041.1"/>
</dbReference>
<dbReference type="InterPro" id="IPR002347">
    <property type="entry name" value="SDR_fam"/>
</dbReference>
<dbReference type="Proteomes" id="UP000077262">
    <property type="component" value="Unassembled WGS sequence"/>
</dbReference>
<dbReference type="AlphaFoldDB" id="A0A177JMP2"/>
<dbReference type="PANTHER" id="PTHR43157:SF31">
    <property type="entry name" value="PHOSPHATIDYLINOSITOL-GLYCAN BIOSYNTHESIS CLASS F PROTEIN"/>
    <property type="match status" value="1"/>
</dbReference>
<accession>A0A177JMP2</accession>
<dbReference type="GO" id="GO:0016491">
    <property type="term" value="F:oxidoreductase activity"/>
    <property type="evidence" value="ECO:0007669"/>
    <property type="project" value="UniProtKB-KW"/>
</dbReference>
<dbReference type="PRINTS" id="PR00081">
    <property type="entry name" value="GDHRDH"/>
</dbReference>